<dbReference type="Pfam" id="PF13392">
    <property type="entry name" value="HNH_3"/>
    <property type="match status" value="1"/>
</dbReference>
<dbReference type="GO" id="GO:0004519">
    <property type="term" value="F:endonuclease activity"/>
    <property type="evidence" value="ECO:0007669"/>
    <property type="project" value="UniProtKB-KW"/>
</dbReference>
<dbReference type="Gene3D" id="3.90.75.20">
    <property type="match status" value="1"/>
</dbReference>
<comment type="caution">
    <text evidence="3">The sequence shown here is derived from an EMBL/GenBank/DDBJ whole genome shotgun (WGS) entry which is preliminary data.</text>
</comment>
<feature type="region of interest" description="Disordered" evidence="1">
    <location>
        <begin position="140"/>
        <end position="191"/>
    </location>
</feature>
<organism evidence="3 4">
    <name type="scientific">Micromonospora pisi</name>
    <dbReference type="NCBI Taxonomy" id="589240"/>
    <lineage>
        <taxon>Bacteria</taxon>
        <taxon>Bacillati</taxon>
        <taxon>Actinomycetota</taxon>
        <taxon>Actinomycetes</taxon>
        <taxon>Micromonosporales</taxon>
        <taxon>Micromonosporaceae</taxon>
        <taxon>Micromonospora</taxon>
    </lineage>
</organism>
<feature type="domain" description="HNH nuclease" evidence="2">
    <location>
        <begin position="211"/>
        <end position="246"/>
    </location>
</feature>
<dbReference type="Proteomes" id="UP000277671">
    <property type="component" value="Unassembled WGS sequence"/>
</dbReference>
<sequence length="283" mass="31668">MKCSAHGCSENRGYRGSSNCPEHYNSRPRCQHGGCSLVARGSHPFCYKHAVPRHLGEYKVCYFADCDRRASTRGLCTPHGVQLRRNGVLKPLRVRERRSSPSCEFSGCDRAISNRGLCDTHAKQRARGEDLKPILVDRRRASRPRPPCRFDGCDRPAKGTSQGSALCSGHDSQQREGKPLRPLYGSAGSKGHVKPNGYRVISINGRLVGEHRLVMESVLGRSLSRRESVHHKNGDRLDNRPENLELWVTPHLRGQRVADLVDFIVSTYPDAVRERLAQQDVAT</sequence>
<dbReference type="EMBL" id="RBKT01000001">
    <property type="protein sequence ID" value="RKR92766.1"/>
    <property type="molecule type" value="Genomic_DNA"/>
</dbReference>
<keyword evidence="3" id="KW-0540">Nuclease</keyword>
<dbReference type="InterPro" id="IPR044925">
    <property type="entry name" value="His-Me_finger_sf"/>
</dbReference>
<accession>A0A495JUT2</accession>
<protein>
    <submittedName>
        <fullName evidence="3">HNH endonuclease</fullName>
    </submittedName>
</protein>
<evidence type="ECO:0000256" key="1">
    <source>
        <dbReference type="SAM" id="MobiDB-lite"/>
    </source>
</evidence>
<keyword evidence="4" id="KW-1185">Reference proteome</keyword>
<proteinExistence type="predicted"/>
<name>A0A495JUT2_9ACTN</name>
<dbReference type="SUPFAM" id="SSF54060">
    <property type="entry name" value="His-Me finger endonucleases"/>
    <property type="match status" value="1"/>
</dbReference>
<evidence type="ECO:0000313" key="4">
    <source>
        <dbReference type="Proteomes" id="UP000277671"/>
    </source>
</evidence>
<keyword evidence="3" id="KW-0255">Endonuclease</keyword>
<evidence type="ECO:0000313" key="3">
    <source>
        <dbReference type="EMBL" id="RKR92766.1"/>
    </source>
</evidence>
<reference evidence="3 4" key="1">
    <citation type="submission" date="2018-10" db="EMBL/GenBank/DDBJ databases">
        <title>Sequencing the genomes of 1000 actinobacteria strains.</title>
        <authorList>
            <person name="Klenk H.-P."/>
        </authorList>
    </citation>
    <scope>NUCLEOTIDE SEQUENCE [LARGE SCALE GENOMIC DNA]</scope>
    <source>
        <strain evidence="3 4">DSM 45175</strain>
    </source>
</reference>
<dbReference type="InterPro" id="IPR003615">
    <property type="entry name" value="HNH_nuc"/>
</dbReference>
<evidence type="ECO:0000259" key="2">
    <source>
        <dbReference type="Pfam" id="PF13392"/>
    </source>
</evidence>
<keyword evidence="3" id="KW-0378">Hydrolase</keyword>
<gene>
    <name evidence="3" type="ORF">BDK92_7246</name>
</gene>
<dbReference type="AlphaFoldDB" id="A0A495JUT2"/>